<reference evidence="3 4" key="1">
    <citation type="journal article" date="2009" name="Science">
        <title>Green evolution and dynamic adaptations revealed by genomes of the marine picoeukaryotes Micromonas.</title>
        <authorList>
            <person name="Worden A.Z."/>
            <person name="Lee J.H."/>
            <person name="Mock T."/>
            <person name="Rouze P."/>
            <person name="Simmons M.P."/>
            <person name="Aerts A.L."/>
            <person name="Allen A.E."/>
            <person name="Cuvelier M.L."/>
            <person name="Derelle E."/>
            <person name="Everett M.V."/>
            <person name="Foulon E."/>
            <person name="Grimwood J."/>
            <person name="Gundlach H."/>
            <person name="Henrissat B."/>
            <person name="Napoli C."/>
            <person name="McDonald S.M."/>
            <person name="Parker M.S."/>
            <person name="Rombauts S."/>
            <person name="Salamov A."/>
            <person name="Von Dassow P."/>
            <person name="Badger J.H."/>
            <person name="Coutinho P.M."/>
            <person name="Demir E."/>
            <person name="Dubchak I."/>
            <person name="Gentemann C."/>
            <person name="Eikrem W."/>
            <person name="Gready J.E."/>
            <person name="John U."/>
            <person name="Lanier W."/>
            <person name="Lindquist E.A."/>
            <person name="Lucas S."/>
            <person name="Mayer K.F."/>
            <person name="Moreau H."/>
            <person name="Not F."/>
            <person name="Otillar R."/>
            <person name="Panaud O."/>
            <person name="Pangilinan J."/>
            <person name="Paulsen I."/>
            <person name="Piegu B."/>
            <person name="Poliakov A."/>
            <person name="Robbens S."/>
            <person name="Schmutz J."/>
            <person name="Toulza E."/>
            <person name="Wyss T."/>
            <person name="Zelensky A."/>
            <person name="Zhou K."/>
            <person name="Armbrust E.V."/>
            <person name="Bhattacharya D."/>
            <person name="Goodenough U.W."/>
            <person name="Van de Peer Y."/>
            <person name="Grigoriev I.V."/>
        </authorList>
    </citation>
    <scope>NUCLEOTIDE SEQUENCE [LARGE SCALE GENOMIC DNA]</scope>
    <source>
        <strain evidence="4">RCC299 / NOUM17</strain>
    </source>
</reference>
<feature type="domain" description="EF-hand" evidence="2">
    <location>
        <begin position="29"/>
        <end position="64"/>
    </location>
</feature>
<evidence type="ECO:0000313" key="4">
    <source>
        <dbReference type="Proteomes" id="UP000002009"/>
    </source>
</evidence>
<dbReference type="SMART" id="SM00054">
    <property type="entry name" value="EFh"/>
    <property type="match status" value="2"/>
</dbReference>
<dbReference type="OMA" id="MMVGIQV"/>
<organism evidence="3 4">
    <name type="scientific">Micromonas commoda (strain RCC299 / NOUM17 / CCMP2709)</name>
    <name type="common">Picoplanktonic green alga</name>
    <dbReference type="NCBI Taxonomy" id="296587"/>
    <lineage>
        <taxon>Eukaryota</taxon>
        <taxon>Viridiplantae</taxon>
        <taxon>Chlorophyta</taxon>
        <taxon>Mamiellophyceae</taxon>
        <taxon>Mamiellales</taxon>
        <taxon>Mamiellaceae</taxon>
        <taxon>Micromonas</taxon>
    </lineage>
</organism>
<dbReference type="OrthoDB" id="495428at2759"/>
<dbReference type="Proteomes" id="UP000002009">
    <property type="component" value="Chromosome 13"/>
</dbReference>
<dbReference type="GeneID" id="8248746"/>
<dbReference type="FunCoup" id="C1EFF0">
    <property type="interactions" value="1341"/>
</dbReference>
<dbReference type="Pfam" id="PF00036">
    <property type="entry name" value="EF-hand_1"/>
    <property type="match status" value="1"/>
</dbReference>
<dbReference type="PANTHER" id="PTHR46971:SF1">
    <property type="entry name" value="CALCINEURIN B SUBUNIT (PROTEIN PHOSPHATASE 2B REGULATORY SUBUNIT)-LIKE PROTEIN"/>
    <property type="match status" value="1"/>
</dbReference>
<dbReference type="PANTHER" id="PTHR46971">
    <property type="entry name" value="CALCINEURIN B SUBUNIT (PROTEIN PHOSPHATASE 2B REGULATORY SUBUNIT)-LIKE PROTEIN"/>
    <property type="match status" value="1"/>
</dbReference>
<dbReference type="PROSITE" id="PS50222">
    <property type="entry name" value="EF_HAND_2"/>
    <property type="match status" value="2"/>
</dbReference>
<dbReference type="Gene3D" id="1.10.238.10">
    <property type="entry name" value="EF-hand"/>
    <property type="match status" value="1"/>
</dbReference>
<feature type="domain" description="EF-hand" evidence="2">
    <location>
        <begin position="93"/>
        <end position="128"/>
    </location>
</feature>
<dbReference type="InterPro" id="IPR002048">
    <property type="entry name" value="EF_hand_dom"/>
</dbReference>
<keyword evidence="1" id="KW-0106">Calcium</keyword>
<proteinExistence type="predicted"/>
<dbReference type="STRING" id="296587.C1EFF0"/>
<gene>
    <name evidence="3" type="ORF">MICPUN_95786</name>
</gene>
<dbReference type="InParanoid" id="C1EFF0"/>
<dbReference type="EMBL" id="CP001331">
    <property type="protein sequence ID" value="ACO66844.1"/>
    <property type="molecule type" value="Genomic_DNA"/>
</dbReference>
<keyword evidence="4" id="KW-1185">Reference proteome</keyword>
<name>C1EFF0_MICCC</name>
<dbReference type="KEGG" id="mis:MICPUN_95786"/>
<dbReference type="RefSeq" id="XP_002505586.1">
    <property type="nucleotide sequence ID" value="XM_002505540.1"/>
</dbReference>
<dbReference type="GO" id="GO:0005509">
    <property type="term" value="F:calcium ion binding"/>
    <property type="evidence" value="ECO:0007669"/>
    <property type="project" value="InterPro"/>
</dbReference>
<evidence type="ECO:0000256" key="1">
    <source>
        <dbReference type="ARBA" id="ARBA00022837"/>
    </source>
</evidence>
<sequence length="197" mass="22123">MGLTASSLNLTQYDVEEVQEHCGGKFNSREIQCLYKRFRTLDKRHKGYISEDELMSIPELAISPLAPRVTQVFQNLNFKDFCRVLAAMSDRATREDKLDFMFRVYDVDRDGYISFSDLETIVKHLVGSSLNEEQVGELITRAMGELAELRKKTGVGRGGDDGRSSPSLGGGITFDEFRVIMKGNTKLPTVKVPVGFD</sequence>
<dbReference type="SUPFAM" id="SSF47473">
    <property type="entry name" value="EF-hand"/>
    <property type="match status" value="1"/>
</dbReference>
<evidence type="ECO:0000259" key="2">
    <source>
        <dbReference type="PROSITE" id="PS50222"/>
    </source>
</evidence>
<dbReference type="AlphaFoldDB" id="C1EFF0"/>
<evidence type="ECO:0000313" key="3">
    <source>
        <dbReference type="EMBL" id="ACO66844.1"/>
    </source>
</evidence>
<dbReference type="PROSITE" id="PS00018">
    <property type="entry name" value="EF_HAND_1"/>
    <property type="match status" value="1"/>
</dbReference>
<accession>C1EFF0</accession>
<dbReference type="InterPro" id="IPR011992">
    <property type="entry name" value="EF-hand-dom_pair"/>
</dbReference>
<dbReference type="eggNOG" id="KOG0034">
    <property type="taxonomic scope" value="Eukaryota"/>
</dbReference>
<dbReference type="CDD" id="cd00051">
    <property type="entry name" value="EFh"/>
    <property type="match status" value="1"/>
</dbReference>
<protein>
    <recommendedName>
        <fullName evidence="2">EF-hand domain-containing protein</fullName>
    </recommendedName>
</protein>
<dbReference type="InterPro" id="IPR018247">
    <property type="entry name" value="EF_Hand_1_Ca_BS"/>
</dbReference>